<dbReference type="Pfam" id="PF08448">
    <property type="entry name" value="PAS_4"/>
    <property type="match status" value="1"/>
</dbReference>
<keyword evidence="3" id="KW-0597">Phosphoprotein</keyword>
<evidence type="ECO:0000256" key="3">
    <source>
        <dbReference type="ARBA" id="ARBA00022553"/>
    </source>
</evidence>
<dbReference type="InterPro" id="IPR000014">
    <property type="entry name" value="PAS"/>
</dbReference>
<dbReference type="Pfam" id="PF02518">
    <property type="entry name" value="HATPase_c"/>
    <property type="match status" value="1"/>
</dbReference>
<dbReference type="InterPro" id="IPR004358">
    <property type="entry name" value="Sig_transdc_His_kin-like_C"/>
</dbReference>
<protein>
    <recommendedName>
        <fullName evidence="2">histidine kinase</fullName>
        <ecNumber evidence="2">2.7.13.3</ecNumber>
    </recommendedName>
</protein>
<dbReference type="GO" id="GO:0016301">
    <property type="term" value="F:kinase activity"/>
    <property type="evidence" value="ECO:0007669"/>
    <property type="project" value="UniProtKB-KW"/>
</dbReference>
<feature type="transmembrane region" description="Helical" evidence="5">
    <location>
        <begin position="20"/>
        <end position="42"/>
    </location>
</feature>
<dbReference type="SUPFAM" id="SSF47384">
    <property type="entry name" value="Homodimeric domain of signal transducing histidine kinase"/>
    <property type="match status" value="1"/>
</dbReference>
<evidence type="ECO:0000256" key="5">
    <source>
        <dbReference type="SAM" id="Phobius"/>
    </source>
</evidence>
<dbReference type="EMBL" id="JAVXZY010000005">
    <property type="protein sequence ID" value="MDT9000475.1"/>
    <property type="molecule type" value="Genomic_DNA"/>
</dbReference>
<dbReference type="EC" id="2.7.13.3" evidence="2"/>
<dbReference type="InterPro" id="IPR035965">
    <property type="entry name" value="PAS-like_dom_sf"/>
</dbReference>
<dbReference type="SMART" id="SM00091">
    <property type="entry name" value="PAS"/>
    <property type="match status" value="1"/>
</dbReference>
<dbReference type="InterPro" id="IPR003594">
    <property type="entry name" value="HATPase_dom"/>
</dbReference>
<dbReference type="CDD" id="cd00130">
    <property type="entry name" value="PAS"/>
    <property type="match status" value="1"/>
</dbReference>
<gene>
    <name evidence="8" type="ORF">RQP53_14475</name>
</gene>
<keyword evidence="8" id="KW-0808">Transferase</keyword>
<evidence type="ECO:0000259" key="7">
    <source>
        <dbReference type="PROSITE" id="PS50112"/>
    </source>
</evidence>
<dbReference type="SMART" id="SM00387">
    <property type="entry name" value="HATPase_c"/>
    <property type="match status" value="1"/>
</dbReference>
<feature type="coiled-coil region" evidence="4">
    <location>
        <begin position="183"/>
        <end position="210"/>
    </location>
</feature>
<feature type="transmembrane region" description="Helical" evidence="5">
    <location>
        <begin position="97"/>
        <end position="115"/>
    </location>
</feature>
<keyword evidence="9" id="KW-1185">Reference proteome</keyword>
<dbReference type="NCBIfam" id="TIGR00229">
    <property type="entry name" value="sensory_box"/>
    <property type="match status" value="1"/>
</dbReference>
<dbReference type="InterPro" id="IPR013656">
    <property type="entry name" value="PAS_4"/>
</dbReference>
<feature type="domain" description="PAS" evidence="7">
    <location>
        <begin position="200"/>
        <end position="270"/>
    </location>
</feature>
<dbReference type="InterPro" id="IPR005467">
    <property type="entry name" value="His_kinase_dom"/>
</dbReference>
<dbReference type="PROSITE" id="PS50109">
    <property type="entry name" value="HIS_KIN"/>
    <property type="match status" value="1"/>
</dbReference>
<dbReference type="InterPro" id="IPR036890">
    <property type="entry name" value="HATPase_C_sf"/>
</dbReference>
<keyword evidence="5" id="KW-0812">Transmembrane</keyword>
<dbReference type="PANTHER" id="PTHR43065">
    <property type="entry name" value="SENSOR HISTIDINE KINASE"/>
    <property type="match status" value="1"/>
</dbReference>
<dbReference type="PRINTS" id="PR00344">
    <property type="entry name" value="BCTRLSENSOR"/>
</dbReference>
<dbReference type="SUPFAM" id="SSF55785">
    <property type="entry name" value="PYP-like sensor domain (PAS domain)"/>
    <property type="match status" value="1"/>
</dbReference>
<accession>A0ABU3PD10</accession>
<proteinExistence type="predicted"/>
<keyword evidence="8" id="KW-0418">Kinase</keyword>
<feature type="coiled-coil region" evidence="4">
    <location>
        <begin position="315"/>
        <end position="360"/>
    </location>
</feature>
<dbReference type="RefSeq" id="WP_315651068.1">
    <property type="nucleotide sequence ID" value="NZ_JAVXZY010000005.1"/>
</dbReference>
<dbReference type="Gene3D" id="1.10.287.130">
    <property type="match status" value="1"/>
</dbReference>
<evidence type="ECO:0000256" key="4">
    <source>
        <dbReference type="SAM" id="Coils"/>
    </source>
</evidence>
<comment type="caution">
    <text evidence="8">The sequence shown here is derived from an EMBL/GenBank/DDBJ whole genome shotgun (WGS) entry which is preliminary data.</text>
</comment>
<dbReference type="PANTHER" id="PTHR43065:SF47">
    <property type="match status" value="1"/>
</dbReference>
<feature type="transmembrane region" description="Helical" evidence="5">
    <location>
        <begin position="149"/>
        <end position="172"/>
    </location>
</feature>
<dbReference type="InterPro" id="IPR003661">
    <property type="entry name" value="HisK_dim/P_dom"/>
</dbReference>
<feature type="domain" description="Histidine kinase" evidence="6">
    <location>
        <begin position="369"/>
        <end position="600"/>
    </location>
</feature>
<dbReference type="InterPro" id="IPR036097">
    <property type="entry name" value="HisK_dim/P_sf"/>
</dbReference>
<reference evidence="8" key="1">
    <citation type="submission" date="2023-09" db="EMBL/GenBank/DDBJ databases">
        <title>Paucibacter sp. APW11 Genome sequencing and assembly.</title>
        <authorList>
            <person name="Kim I."/>
        </authorList>
    </citation>
    <scope>NUCLEOTIDE SEQUENCE</scope>
    <source>
        <strain evidence="8">APW11</strain>
    </source>
</reference>
<evidence type="ECO:0000256" key="2">
    <source>
        <dbReference type="ARBA" id="ARBA00012438"/>
    </source>
</evidence>
<name>A0ABU3PD10_9BURK</name>
<dbReference type="SUPFAM" id="SSF55874">
    <property type="entry name" value="ATPase domain of HSP90 chaperone/DNA topoisomerase II/histidine kinase"/>
    <property type="match status" value="1"/>
</dbReference>
<keyword evidence="5" id="KW-0472">Membrane</keyword>
<evidence type="ECO:0000313" key="9">
    <source>
        <dbReference type="Proteomes" id="UP001246372"/>
    </source>
</evidence>
<dbReference type="Proteomes" id="UP001246372">
    <property type="component" value="Unassembled WGS sequence"/>
</dbReference>
<dbReference type="Gene3D" id="3.30.450.20">
    <property type="entry name" value="PAS domain"/>
    <property type="match status" value="1"/>
</dbReference>
<comment type="catalytic activity">
    <reaction evidence="1">
        <text>ATP + protein L-histidine = ADP + protein N-phospho-L-histidine.</text>
        <dbReference type="EC" id="2.7.13.3"/>
    </reaction>
</comment>
<evidence type="ECO:0000259" key="6">
    <source>
        <dbReference type="PROSITE" id="PS50109"/>
    </source>
</evidence>
<evidence type="ECO:0000313" key="8">
    <source>
        <dbReference type="EMBL" id="MDT9000475.1"/>
    </source>
</evidence>
<keyword evidence="4" id="KW-0175">Coiled coil</keyword>
<feature type="transmembrane region" description="Helical" evidence="5">
    <location>
        <begin position="120"/>
        <end position="137"/>
    </location>
</feature>
<dbReference type="Gene3D" id="3.30.565.10">
    <property type="entry name" value="Histidine kinase-like ATPase, C-terminal domain"/>
    <property type="match status" value="1"/>
</dbReference>
<dbReference type="CDD" id="cd00082">
    <property type="entry name" value="HisKA"/>
    <property type="match status" value="1"/>
</dbReference>
<sequence length="611" mass="66533">MDSEPIQLNYLDDLEGFRRFVNWLHWAIAGVLLISALAIYVSSPKEPVRYLPLAGVLLSLLVSAGLTRHRPKRAVMVIVCSVWLMSSLAIVKFAGVHSASIIVYPFTIAMAGWVLGRRWLIALTSASGLLLLLLAWAEASGRFAPTPRATPLLVGCQIVAVLVIIAFLTYVARQGLMNSRNRALQLSSHLATQNAELAQQERELLVLMENVPAAVVSFDAHSRVRRCNRAYAALFGLEPQQVLGRAIEEFVPLSTLEQIGSKWQAALAGEAQHYRRSNHNPLTGAISWMDADVIPEFADGQVVGLFALVVDVTERVQAEQQIRALNAELEQRVEQRSAELAEAMQRLQQSRDELVRSQAKATLSAMVANVSHELNTPIGNSVLLAGTFQQMASELQRQLNDGQLRKSSLLKLCETLDQGSQMMQQNLGRAEALMRSFKQVAVDQVSERRRKIDLADTIHEVLQSLAPSLKKAKHRIELDIPAGIELDSLPGPLGQVLINLINNAYLHGFEGIDEGLLRICAHPEAAGVLLTVEDNGVGIPPEALPELFKPFYSTKLGAGGSGLGLSIVENIVVKMLGGHLSVSSTPGRGTIFSITLPSVAPDFASEQPGMP</sequence>
<keyword evidence="5" id="KW-1133">Transmembrane helix</keyword>
<feature type="transmembrane region" description="Helical" evidence="5">
    <location>
        <begin position="48"/>
        <end position="67"/>
    </location>
</feature>
<organism evidence="8 9">
    <name type="scientific">Roseateles aquae</name>
    <dbReference type="NCBI Taxonomy" id="3077235"/>
    <lineage>
        <taxon>Bacteria</taxon>
        <taxon>Pseudomonadati</taxon>
        <taxon>Pseudomonadota</taxon>
        <taxon>Betaproteobacteria</taxon>
        <taxon>Burkholderiales</taxon>
        <taxon>Sphaerotilaceae</taxon>
        <taxon>Roseateles</taxon>
    </lineage>
</organism>
<dbReference type="CDD" id="cd00075">
    <property type="entry name" value="HATPase"/>
    <property type="match status" value="1"/>
</dbReference>
<dbReference type="PROSITE" id="PS50112">
    <property type="entry name" value="PAS"/>
    <property type="match status" value="1"/>
</dbReference>
<evidence type="ECO:0000256" key="1">
    <source>
        <dbReference type="ARBA" id="ARBA00000085"/>
    </source>
</evidence>